<dbReference type="EMBL" id="FUEG01000007">
    <property type="protein sequence ID" value="SJL06390.1"/>
    <property type="molecule type" value="Genomic_DNA"/>
</dbReference>
<proteinExistence type="predicted"/>
<sequence>MWNQLYHLDANTPLSDSCPYSFYLLFLNTTISSQCFNGDRNHMTRHIPLFVRTSARAVYGAHACGSVETTIADVNTSSLENREIESRELEPVDATWSTRLSLTEPSNGRWFNYCFAPAPAPAAHENIRNFPLEINTPWENQAASKAQ</sequence>
<evidence type="ECO:0000313" key="1">
    <source>
        <dbReference type="EMBL" id="SJL06390.1"/>
    </source>
</evidence>
<gene>
    <name evidence="1" type="ORF">ARMOST_09726</name>
</gene>
<dbReference type="Proteomes" id="UP000219338">
    <property type="component" value="Unassembled WGS sequence"/>
</dbReference>
<name>A0A284RCB1_ARMOS</name>
<reference evidence="2" key="1">
    <citation type="journal article" date="2017" name="Nat. Ecol. Evol.">
        <title>Genome expansion and lineage-specific genetic innovations in the forest pathogenic fungi Armillaria.</title>
        <authorList>
            <person name="Sipos G."/>
            <person name="Prasanna A.N."/>
            <person name="Walter M.C."/>
            <person name="O'Connor E."/>
            <person name="Balint B."/>
            <person name="Krizsan K."/>
            <person name="Kiss B."/>
            <person name="Hess J."/>
            <person name="Varga T."/>
            <person name="Slot J."/>
            <person name="Riley R."/>
            <person name="Boka B."/>
            <person name="Rigling D."/>
            <person name="Barry K."/>
            <person name="Lee J."/>
            <person name="Mihaltcheva S."/>
            <person name="LaButti K."/>
            <person name="Lipzen A."/>
            <person name="Waldron R."/>
            <person name="Moloney N.M."/>
            <person name="Sperisen C."/>
            <person name="Kredics L."/>
            <person name="Vagvoelgyi C."/>
            <person name="Patrignani A."/>
            <person name="Fitzpatrick D."/>
            <person name="Nagy I."/>
            <person name="Doyle S."/>
            <person name="Anderson J.B."/>
            <person name="Grigoriev I.V."/>
            <person name="Gueldener U."/>
            <person name="Muensterkoetter M."/>
            <person name="Nagy L.G."/>
        </authorList>
    </citation>
    <scope>NUCLEOTIDE SEQUENCE [LARGE SCALE GENOMIC DNA]</scope>
    <source>
        <strain evidence="2">C18/9</strain>
    </source>
</reference>
<organism evidence="1 2">
    <name type="scientific">Armillaria ostoyae</name>
    <name type="common">Armillaria root rot fungus</name>
    <dbReference type="NCBI Taxonomy" id="47428"/>
    <lineage>
        <taxon>Eukaryota</taxon>
        <taxon>Fungi</taxon>
        <taxon>Dikarya</taxon>
        <taxon>Basidiomycota</taxon>
        <taxon>Agaricomycotina</taxon>
        <taxon>Agaricomycetes</taxon>
        <taxon>Agaricomycetidae</taxon>
        <taxon>Agaricales</taxon>
        <taxon>Marasmiineae</taxon>
        <taxon>Physalacriaceae</taxon>
        <taxon>Armillaria</taxon>
    </lineage>
</organism>
<protein>
    <submittedName>
        <fullName evidence="1">Uncharacterized protein</fullName>
    </submittedName>
</protein>
<dbReference type="AlphaFoldDB" id="A0A284RCB1"/>
<keyword evidence="2" id="KW-1185">Reference proteome</keyword>
<accession>A0A284RCB1</accession>
<evidence type="ECO:0000313" key="2">
    <source>
        <dbReference type="Proteomes" id="UP000219338"/>
    </source>
</evidence>